<evidence type="ECO:0000313" key="4">
    <source>
        <dbReference type="RefSeq" id="XP_022242684.1"/>
    </source>
</evidence>
<evidence type="ECO:0000313" key="3">
    <source>
        <dbReference type="Proteomes" id="UP000694941"/>
    </source>
</evidence>
<feature type="signal peptide" evidence="2">
    <location>
        <begin position="1"/>
        <end position="21"/>
    </location>
</feature>
<protein>
    <submittedName>
        <fullName evidence="4 5">Uncharacterized protein LOC111085963</fullName>
    </submittedName>
</protein>
<keyword evidence="3" id="KW-1185">Reference proteome</keyword>
<proteinExistence type="predicted"/>
<organism evidence="3 4">
    <name type="scientific">Limulus polyphemus</name>
    <name type="common">Atlantic horseshoe crab</name>
    <dbReference type="NCBI Taxonomy" id="6850"/>
    <lineage>
        <taxon>Eukaryota</taxon>
        <taxon>Metazoa</taxon>
        <taxon>Ecdysozoa</taxon>
        <taxon>Arthropoda</taxon>
        <taxon>Chelicerata</taxon>
        <taxon>Merostomata</taxon>
        <taxon>Xiphosura</taxon>
        <taxon>Limulidae</taxon>
        <taxon>Limulus</taxon>
    </lineage>
</organism>
<name>A0ABM1SGC9_LIMPO</name>
<evidence type="ECO:0000256" key="2">
    <source>
        <dbReference type="SAM" id="SignalP"/>
    </source>
</evidence>
<accession>A0ABM1SGC9</accession>
<dbReference type="Proteomes" id="UP000694941">
    <property type="component" value="Unplaced"/>
</dbReference>
<sequence>MEKCCFLTFVALLSLISQGLTTQCYICSWSPDDRNNQTDHCTDDNFHAQKVYSHECDHGCEVFVQWDSNGSLEQWRRNCVPEDVHIANSCEVTNKIAWKRRVCACDSDYCNGVSTLSVPRSLGAVLSFIIVWNVRQ</sequence>
<dbReference type="RefSeq" id="XP_022242686.1">
    <property type="nucleotide sequence ID" value="XM_022386978.1"/>
</dbReference>
<keyword evidence="1 2" id="KW-0732">Signal</keyword>
<feature type="chain" id="PRO_5045023162" evidence="2">
    <location>
        <begin position="22"/>
        <end position="136"/>
    </location>
</feature>
<dbReference type="InterPro" id="IPR050975">
    <property type="entry name" value="Sleep_regulator"/>
</dbReference>
<reference evidence="4 5" key="1">
    <citation type="submission" date="2025-05" db="UniProtKB">
        <authorList>
            <consortium name="RefSeq"/>
        </authorList>
    </citation>
    <scope>IDENTIFICATION</scope>
    <source>
        <tissue evidence="4 5">Muscle</tissue>
    </source>
</reference>
<evidence type="ECO:0000256" key="1">
    <source>
        <dbReference type="ARBA" id="ARBA00022729"/>
    </source>
</evidence>
<dbReference type="RefSeq" id="XP_022242684.1">
    <property type="nucleotide sequence ID" value="XM_022386976.1"/>
</dbReference>
<dbReference type="GeneID" id="111085963"/>
<dbReference type="PANTHER" id="PTHR33562">
    <property type="entry name" value="ATILLA, ISOFORM B-RELATED-RELATED"/>
    <property type="match status" value="1"/>
</dbReference>
<gene>
    <name evidence="4 5" type="primary">LOC111085963</name>
</gene>
<evidence type="ECO:0000313" key="5">
    <source>
        <dbReference type="RefSeq" id="XP_022242686.1"/>
    </source>
</evidence>
<dbReference type="PANTHER" id="PTHR33562:SF27">
    <property type="entry name" value="PROTEIN QUIVER"/>
    <property type="match status" value="1"/>
</dbReference>